<evidence type="ECO:0000313" key="10">
    <source>
        <dbReference type="Proteomes" id="UP000008141"/>
    </source>
</evidence>
<feature type="domain" description="AGC-kinase C-terminal" evidence="8">
    <location>
        <begin position="259"/>
        <end position="312"/>
    </location>
</feature>
<dbReference type="InterPro" id="IPR011009">
    <property type="entry name" value="Kinase-like_dom_sf"/>
</dbReference>
<evidence type="ECO:0008006" key="11">
    <source>
        <dbReference type="Google" id="ProtNLM"/>
    </source>
</evidence>
<evidence type="ECO:0000259" key="8">
    <source>
        <dbReference type="PROSITE" id="PS51285"/>
    </source>
</evidence>
<dbReference type="PANTHER" id="PTHR24353">
    <property type="entry name" value="CYCLIC NUCLEOTIDE-DEPENDENT PROTEIN KINASE"/>
    <property type="match status" value="1"/>
</dbReference>
<feature type="domain" description="Protein kinase" evidence="7">
    <location>
        <begin position="3"/>
        <end position="258"/>
    </location>
</feature>
<dbReference type="STRING" id="554065.E1ZQI2"/>
<dbReference type="RefSeq" id="XP_005844126.1">
    <property type="nucleotide sequence ID" value="XM_005844064.1"/>
</dbReference>
<dbReference type="PROSITE" id="PS00107">
    <property type="entry name" value="PROTEIN_KINASE_ATP"/>
    <property type="match status" value="1"/>
</dbReference>
<dbReference type="SMART" id="SM00133">
    <property type="entry name" value="S_TK_X"/>
    <property type="match status" value="1"/>
</dbReference>
<keyword evidence="5 6" id="KW-0067">ATP-binding</keyword>
<sequence>EDLAHVAVLGSGAFGRVTLVCHEGKYYALKCLSKAHVVQTGLQEHIKRERTVMAEFDSPFLVNLVAAFQDPSSLYMVMELVQGGEFFTYLQNREAPLSEEEARFYAACVVLGLEYMHDRGVAWRDLKPENLLIDTRGYLKITDFGFAKKIAPSGKTFTLCGTPEYLAPELVTQSGHNKAVDWWAVGVLIYEMVAGYPPFYQEDRVAMFRAICSTDFKMPTHFSKELRDLIKRFLVRATSRRIGCMAGGVAEVKQHPWFKGFDWDALAQRKLKAPYVPKVRGPADASNFDVAQTGQHAKHNSRYISTGVFKDF</sequence>
<gene>
    <name evidence="9" type="ORF">CHLNCDRAFT_27424</name>
</gene>
<keyword evidence="1" id="KW-0723">Serine/threonine-protein kinase</keyword>
<dbReference type="KEGG" id="cvr:CHLNCDRAFT_27424"/>
<keyword evidence="2" id="KW-0808">Transferase</keyword>
<keyword evidence="10" id="KW-1185">Reference proteome</keyword>
<evidence type="ECO:0000313" key="9">
    <source>
        <dbReference type="EMBL" id="EFN52024.1"/>
    </source>
</evidence>
<evidence type="ECO:0000256" key="6">
    <source>
        <dbReference type="PROSITE-ProRule" id="PRU10141"/>
    </source>
</evidence>
<dbReference type="eggNOG" id="KOG0616">
    <property type="taxonomic scope" value="Eukaryota"/>
</dbReference>
<dbReference type="InParanoid" id="E1ZQI2"/>
<evidence type="ECO:0000256" key="1">
    <source>
        <dbReference type="ARBA" id="ARBA00022527"/>
    </source>
</evidence>
<protein>
    <recommendedName>
        <fullName evidence="11">Protein kinase domain-containing protein</fullName>
    </recommendedName>
</protein>
<dbReference type="FunCoup" id="E1ZQI2">
    <property type="interactions" value="1282"/>
</dbReference>
<dbReference type="EMBL" id="GL433859">
    <property type="protein sequence ID" value="EFN52024.1"/>
    <property type="molecule type" value="Genomic_DNA"/>
</dbReference>
<accession>E1ZQI2</accession>
<evidence type="ECO:0000256" key="4">
    <source>
        <dbReference type="ARBA" id="ARBA00022777"/>
    </source>
</evidence>
<dbReference type="GO" id="GO:0005952">
    <property type="term" value="C:cAMP-dependent protein kinase complex"/>
    <property type="evidence" value="ECO:0007669"/>
    <property type="project" value="TreeGrafter"/>
</dbReference>
<dbReference type="InterPro" id="IPR000719">
    <property type="entry name" value="Prot_kinase_dom"/>
</dbReference>
<name>E1ZQI2_CHLVA</name>
<reference evidence="9 10" key="1">
    <citation type="journal article" date="2010" name="Plant Cell">
        <title>The Chlorella variabilis NC64A genome reveals adaptation to photosymbiosis, coevolution with viruses, and cryptic sex.</title>
        <authorList>
            <person name="Blanc G."/>
            <person name="Duncan G."/>
            <person name="Agarkova I."/>
            <person name="Borodovsky M."/>
            <person name="Gurnon J."/>
            <person name="Kuo A."/>
            <person name="Lindquist E."/>
            <person name="Lucas S."/>
            <person name="Pangilinan J."/>
            <person name="Polle J."/>
            <person name="Salamov A."/>
            <person name="Terry A."/>
            <person name="Yamada T."/>
            <person name="Dunigan D.D."/>
            <person name="Grigoriev I.V."/>
            <person name="Claverie J.M."/>
            <person name="Van Etten J.L."/>
        </authorList>
    </citation>
    <scope>NUCLEOTIDE SEQUENCE [LARGE SCALE GENOMIC DNA]</scope>
    <source>
        <strain evidence="9 10">NC64A</strain>
    </source>
</reference>
<dbReference type="FunFam" id="1.10.510.10:FF:000005">
    <property type="entry name" value="cAMP-dependent protein kinase catalytic subunit alpha"/>
    <property type="match status" value="1"/>
</dbReference>
<keyword evidence="3 6" id="KW-0547">Nucleotide-binding</keyword>
<dbReference type="SUPFAM" id="SSF56112">
    <property type="entry name" value="Protein kinase-like (PK-like)"/>
    <property type="match status" value="1"/>
</dbReference>
<dbReference type="Proteomes" id="UP000008141">
    <property type="component" value="Unassembled WGS sequence"/>
</dbReference>
<proteinExistence type="predicted"/>
<evidence type="ECO:0000256" key="5">
    <source>
        <dbReference type="ARBA" id="ARBA00022840"/>
    </source>
</evidence>
<organism evidence="10">
    <name type="scientific">Chlorella variabilis</name>
    <name type="common">Green alga</name>
    <dbReference type="NCBI Taxonomy" id="554065"/>
    <lineage>
        <taxon>Eukaryota</taxon>
        <taxon>Viridiplantae</taxon>
        <taxon>Chlorophyta</taxon>
        <taxon>core chlorophytes</taxon>
        <taxon>Trebouxiophyceae</taxon>
        <taxon>Chlorellales</taxon>
        <taxon>Chlorellaceae</taxon>
        <taxon>Chlorella clade</taxon>
        <taxon>Chlorella</taxon>
    </lineage>
</organism>
<dbReference type="OrthoDB" id="63267at2759"/>
<evidence type="ECO:0000256" key="2">
    <source>
        <dbReference type="ARBA" id="ARBA00022679"/>
    </source>
</evidence>
<dbReference type="OMA" id="YPETDEQ"/>
<dbReference type="InterPro" id="IPR000961">
    <property type="entry name" value="AGC-kinase_C"/>
</dbReference>
<dbReference type="GeneID" id="17351378"/>
<dbReference type="PROSITE" id="PS51285">
    <property type="entry name" value="AGC_KINASE_CTER"/>
    <property type="match status" value="1"/>
</dbReference>
<dbReference type="SMART" id="SM00220">
    <property type="entry name" value="S_TKc"/>
    <property type="match status" value="1"/>
</dbReference>
<dbReference type="AlphaFoldDB" id="E1ZQI2"/>
<dbReference type="PROSITE" id="PS50011">
    <property type="entry name" value="PROTEIN_KINASE_DOM"/>
    <property type="match status" value="1"/>
</dbReference>
<dbReference type="Pfam" id="PF00069">
    <property type="entry name" value="Pkinase"/>
    <property type="match status" value="1"/>
</dbReference>
<keyword evidence="4" id="KW-0418">Kinase</keyword>
<evidence type="ECO:0000256" key="3">
    <source>
        <dbReference type="ARBA" id="ARBA00022741"/>
    </source>
</evidence>
<dbReference type="InterPro" id="IPR017441">
    <property type="entry name" value="Protein_kinase_ATP_BS"/>
</dbReference>
<feature type="binding site" evidence="6">
    <location>
        <position position="30"/>
    </location>
    <ligand>
        <name>ATP</name>
        <dbReference type="ChEBI" id="CHEBI:30616"/>
    </ligand>
</feature>
<feature type="non-terminal residue" evidence="9">
    <location>
        <position position="1"/>
    </location>
</feature>
<dbReference type="Gene3D" id="3.30.200.20">
    <property type="entry name" value="Phosphorylase Kinase, domain 1"/>
    <property type="match status" value="1"/>
</dbReference>
<dbReference type="GO" id="GO:0004691">
    <property type="term" value="F:cAMP-dependent protein kinase activity"/>
    <property type="evidence" value="ECO:0007669"/>
    <property type="project" value="TreeGrafter"/>
</dbReference>
<evidence type="ECO:0000259" key="7">
    <source>
        <dbReference type="PROSITE" id="PS50011"/>
    </source>
</evidence>
<dbReference type="PANTHER" id="PTHR24353:SF37">
    <property type="entry name" value="CAMP-DEPENDENT PROTEIN KINASE CATALYTIC SUBUNIT PRKX"/>
    <property type="match status" value="1"/>
</dbReference>
<dbReference type="Gene3D" id="1.10.510.10">
    <property type="entry name" value="Transferase(Phosphotransferase) domain 1"/>
    <property type="match status" value="1"/>
</dbReference>
<dbReference type="GO" id="GO:0005524">
    <property type="term" value="F:ATP binding"/>
    <property type="evidence" value="ECO:0007669"/>
    <property type="project" value="UniProtKB-UniRule"/>
</dbReference>